<accession>A0A645EAC6</accession>
<name>A0A645EAC6_9ZZZZ</name>
<reference evidence="1" key="1">
    <citation type="submission" date="2019-08" db="EMBL/GenBank/DDBJ databases">
        <authorList>
            <person name="Kucharzyk K."/>
            <person name="Murdoch R.W."/>
            <person name="Higgins S."/>
            <person name="Loffler F."/>
        </authorList>
    </citation>
    <scope>NUCLEOTIDE SEQUENCE</scope>
</reference>
<dbReference type="EMBL" id="VSSQ01045108">
    <property type="protein sequence ID" value="MPM98984.1"/>
    <property type="molecule type" value="Genomic_DNA"/>
</dbReference>
<proteinExistence type="predicted"/>
<evidence type="ECO:0000313" key="1">
    <source>
        <dbReference type="EMBL" id="MPM98984.1"/>
    </source>
</evidence>
<comment type="caution">
    <text evidence="1">The sequence shown here is derived from an EMBL/GenBank/DDBJ whole genome shotgun (WGS) entry which is preliminary data.</text>
</comment>
<protein>
    <submittedName>
        <fullName evidence="1">Uncharacterized protein</fullName>
    </submittedName>
</protein>
<gene>
    <name evidence="1" type="ORF">SDC9_146174</name>
</gene>
<sequence length="283" mass="30604">MREIKAGAAIGPRIDQIVDAAGAYPPAGVEGGRYLRVAVRPVYRRDHALAPRQVELDGAFQLSRRESRERLIYKFLFAAEGASHRDLDDADLGIGKPEHLGDYGTDAVDALRGGPDRDSLLRVPVGQIGVRLHGDMVHLLCPDAGRDAECLFLARGELLSLADLFKLLDQVAALMDREGALPQALGGGGHHRQLFIFDLYQPRRPFRRRLSLTGDDGDDVSDEARPLGKDISVLRAVRLLGESPVAVEPLPAVILIAEAGPVACDPLGLGSVYILYQRVADAA</sequence>
<organism evidence="1">
    <name type="scientific">bioreactor metagenome</name>
    <dbReference type="NCBI Taxonomy" id="1076179"/>
    <lineage>
        <taxon>unclassified sequences</taxon>
        <taxon>metagenomes</taxon>
        <taxon>ecological metagenomes</taxon>
    </lineage>
</organism>
<dbReference type="AlphaFoldDB" id="A0A645EAC6"/>